<keyword evidence="4 6" id="KW-0378">Hydrolase</keyword>
<name>A0AAV9E925_ACOCL</name>
<evidence type="ECO:0000256" key="5">
    <source>
        <dbReference type="ARBA" id="ARBA00022839"/>
    </source>
</evidence>
<dbReference type="GO" id="GO:0005634">
    <property type="term" value="C:nucleus"/>
    <property type="evidence" value="ECO:0007669"/>
    <property type="project" value="InterPro"/>
</dbReference>
<dbReference type="PIRSF" id="PIRSF037239">
    <property type="entry name" value="Exonuclease_Xrn2"/>
    <property type="match status" value="1"/>
</dbReference>
<protein>
    <recommendedName>
        <fullName evidence="6">5'-3' exoribonuclease</fullName>
        <ecNumber evidence="6">3.1.13.-</ecNumber>
    </recommendedName>
</protein>
<dbReference type="GO" id="GO:0006397">
    <property type="term" value="P:mRNA processing"/>
    <property type="evidence" value="ECO:0007669"/>
    <property type="project" value="UniProtKB-UniRule"/>
</dbReference>
<dbReference type="InterPro" id="IPR004859">
    <property type="entry name" value="Xrn1_N"/>
</dbReference>
<evidence type="ECO:0000313" key="10">
    <source>
        <dbReference type="EMBL" id="KAK1310198.1"/>
    </source>
</evidence>
<comment type="similarity">
    <text evidence="1 6">Belongs to the 5'-3' exonuclease family. XRN2/RAT1 subfamily.</text>
</comment>
<evidence type="ECO:0000256" key="1">
    <source>
        <dbReference type="ARBA" id="ARBA00006994"/>
    </source>
</evidence>
<dbReference type="AlphaFoldDB" id="A0AAV9E925"/>
<feature type="region of interest" description="Disordered" evidence="7">
    <location>
        <begin position="274"/>
        <end position="302"/>
    </location>
</feature>
<proteinExistence type="inferred from homology"/>
<dbReference type="FunFam" id="1.25.40.1050:FF:000002">
    <property type="entry name" value="5'-3' exoribonuclease"/>
    <property type="match status" value="1"/>
</dbReference>
<evidence type="ECO:0000256" key="7">
    <source>
        <dbReference type="SAM" id="MobiDB-lite"/>
    </source>
</evidence>
<dbReference type="CDD" id="cd18673">
    <property type="entry name" value="PIN_XRN1-2-like"/>
    <property type="match status" value="1"/>
</dbReference>
<keyword evidence="3 6" id="KW-0540">Nuclease</keyword>
<keyword evidence="5 6" id="KW-0269">Exonuclease</keyword>
<feature type="domain" description="Xrn1 helical" evidence="9">
    <location>
        <begin position="277"/>
        <end position="581"/>
    </location>
</feature>
<dbReference type="EC" id="3.1.13.-" evidence="6"/>
<feature type="compositionally biased region" description="Basic and acidic residues" evidence="7">
    <location>
        <begin position="274"/>
        <end position="289"/>
    </location>
</feature>
<comment type="function">
    <text evidence="6">Possesses 5'-&gt;3' exoribonuclease activity. Acts as an endogenous post-transcriptional gene silencing (PTGS) suppressor.</text>
</comment>
<feature type="domain" description="Xrn1 helical" evidence="9">
    <location>
        <begin position="212"/>
        <end position="269"/>
    </location>
</feature>
<dbReference type="PANTHER" id="PTHR12341">
    <property type="entry name" value="5'-&gt;3' EXORIBONUCLEASE"/>
    <property type="match status" value="1"/>
</dbReference>
<dbReference type="EMBL" id="JAUJYO010000008">
    <property type="protein sequence ID" value="KAK1310198.1"/>
    <property type="molecule type" value="Genomic_DNA"/>
</dbReference>
<evidence type="ECO:0000256" key="6">
    <source>
        <dbReference type="PIRNR" id="PIRNR037239"/>
    </source>
</evidence>
<reference evidence="10" key="2">
    <citation type="submission" date="2023-06" db="EMBL/GenBank/DDBJ databases">
        <authorList>
            <person name="Ma L."/>
            <person name="Liu K.-W."/>
            <person name="Li Z."/>
            <person name="Hsiao Y.-Y."/>
            <person name="Qi Y."/>
            <person name="Fu T."/>
            <person name="Tang G."/>
            <person name="Zhang D."/>
            <person name="Sun W.-H."/>
            <person name="Liu D.-K."/>
            <person name="Li Y."/>
            <person name="Chen G.-Z."/>
            <person name="Liu X.-D."/>
            <person name="Liao X.-Y."/>
            <person name="Jiang Y.-T."/>
            <person name="Yu X."/>
            <person name="Hao Y."/>
            <person name="Huang J."/>
            <person name="Zhao X.-W."/>
            <person name="Ke S."/>
            <person name="Chen Y.-Y."/>
            <person name="Wu W.-L."/>
            <person name="Hsu J.-L."/>
            <person name="Lin Y.-F."/>
            <person name="Huang M.-D."/>
            <person name="Li C.-Y."/>
            <person name="Huang L."/>
            <person name="Wang Z.-W."/>
            <person name="Zhao X."/>
            <person name="Zhong W.-Y."/>
            <person name="Peng D.-H."/>
            <person name="Ahmad S."/>
            <person name="Lan S."/>
            <person name="Zhang J.-S."/>
            <person name="Tsai W.-C."/>
            <person name="Van De Peer Y."/>
            <person name="Liu Z.-J."/>
        </authorList>
    </citation>
    <scope>NUCLEOTIDE SEQUENCE</scope>
    <source>
        <strain evidence="10">CP</strain>
        <tissue evidence="10">Leaves</tissue>
    </source>
</reference>
<evidence type="ECO:0000313" key="11">
    <source>
        <dbReference type="Proteomes" id="UP001180020"/>
    </source>
</evidence>
<dbReference type="InterPro" id="IPR041412">
    <property type="entry name" value="Xrn1_helical"/>
</dbReference>
<dbReference type="PANTHER" id="PTHR12341:SF74">
    <property type="entry name" value="5'-3' EXORIBONUCLEASE 4"/>
    <property type="match status" value="1"/>
</dbReference>
<dbReference type="GO" id="GO:0004534">
    <property type="term" value="F:5'-3' RNA exonuclease activity"/>
    <property type="evidence" value="ECO:0007669"/>
    <property type="project" value="UniProtKB-UniRule"/>
</dbReference>
<evidence type="ECO:0000259" key="9">
    <source>
        <dbReference type="Pfam" id="PF17846"/>
    </source>
</evidence>
<evidence type="ECO:0000256" key="2">
    <source>
        <dbReference type="ARBA" id="ARBA00022664"/>
    </source>
</evidence>
<dbReference type="Pfam" id="PF17846">
    <property type="entry name" value="XRN_M"/>
    <property type="match status" value="2"/>
</dbReference>
<dbReference type="InterPro" id="IPR017151">
    <property type="entry name" value="Xrn2/3/4"/>
</dbReference>
<keyword evidence="11" id="KW-1185">Reference proteome</keyword>
<dbReference type="Gene3D" id="1.25.40.1050">
    <property type="match status" value="1"/>
</dbReference>
<dbReference type="InterPro" id="IPR027073">
    <property type="entry name" value="5_3_exoribonuclease"/>
</dbReference>
<evidence type="ECO:0000256" key="3">
    <source>
        <dbReference type="ARBA" id="ARBA00022722"/>
    </source>
</evidence>
<sequence length="795" mass="92639">MGVPAFYRWLSDRYPLSIADVVEEEPPEVDENGLPAGAIDPSRPNPNGFEFDNLYLDMNGIIHPCFHPEGREAEEERLRQEFEAEGRRLAPKEKLETADSNVITPGTEFMASLSVALQYYTHMRLNHARGWQRTKVILSDSNVPGEGEHKIMSYIRLQRNLPGFNPNTRHCLYGLDADLIMLSLATHEFLNIWVLREYLEYDLEIPDPPFKINFERLIDDFVFMCFFVGNDFLPHMPTLEIREGAINLLMAVYRNEFASMGGYITDAGEARELRENNDEDQKLKMKQDSSEEPSMPPPDKVKLGEPGYKERYYADKFNTIEPERIEEEKKKIVLNYVEGLCWVMRYYYQGVCSWQWYYQYHYAPFASDLKDLVDLEVIFFLGEPFKPFDQLMGTLPVASSNALPKHYRKLMTDPNSPIHSFYPEDFEIDMNGKRFAWQGVAKLPFIDERRLLAETKKLEETLTDEERARNSMMYDVLYVHESHHLAAHIHFLYVLYSQMPMEERYPYEIDTHASEGMSGYIWLSWRNGLSRVILSPLKGFNALEDNRVLNATFINPQSHPHIPEPPEGVIMPSKIISSYDIKPFPMLWHEDNGGRRHQARDRCNLWPLLGVAAHRLVRNTLQIKSHNNGGASGLLEMPNRIGPPYFQNKSRPAGLVPDTNYYSHMNYNARAFTTNHKPASVYNEARQNFRTQERFGSQEQNYALEREISTLKIQDQRRPQNHVREQDVGFYYNKQNHYQQQRRQQMLNENFGPALPQPPNNWIYKHHGRPVMQPQKAYLACVQASLSSSDQSRHT</sequence>
<dbReference type="Gene3D" id="3.40.50.12390">
    <property type="match status" value="1"/>
</dbReference>
<feature type="domain" description="Xrn1 N-terminal" evidence="8">
    <location>
        <begin position="76"/>
        <end position="197"/>
    </location>
</feature>
<organism evidence="10 11">
    <name type="scientific">Acorus calamus</name>
    <name type="common">Sweet flag</name>
    <dbReference type="NCBI Taxonomy" id="4465"/>
    <lineage>
        <taxon>Eukaryota</taxon>
        <taxon>Viridiplantae</taxon>
        <taxon>Streptophyta</taxon>
        <taxon>Embryophyta</taxon>
        <taxon>Tracheophyta</taxon>
        <taxon>Spermatophyta</taxon>
        <taxon>Magnoliopsida</taxon>
        <taxon>Liliopsida</taxon>
        <taxon>Acoraceae</taxon>
        <taxon>Acorus</taxon>
    </lineage>
</organism>
<keyword evidence="2 6" id="KW-0507">mRNA processing</keyword>
<reference evidence="10" key="1">
    <citation type="journal article" date="2023" name="Nat. Commun.">
        <title>Diploid and tetraploid genomes of Acorus and the evolution of monocots.</title>
        <authorList>
            <person name="Ma L."/>
            <person name="Liu K.W."/>
            <person name="Li Z."/>
            <person name="Hsiao Y.Y."/>
            <person name="Qi Y."/>
            <person name="Fu T."/>
            <person name="Tang G.D."/>
            <person name="Zhang D."/>
            <person name="Sun W.H."/>
            <person name="Liu D.K."/>
            <person name="Li Y."/>
            <person name="Chen G.Z."/>
            <person name="Liu X.D."/>
            <person name="Liao X.Y."/>
            <person name="Jiang Y.T."/>
            <person name="Yu X."/>
            <person name="Hao Y."/>
            <person name="Huang J."/>
            <person name="Zhao X.W."/>
            <person name="Ke S."/>
            <person name="Chen Y.Y."/>
            <person name="Wu W.L."/>
            <person name="Hsu J.L."/>
            <person name="Lin Y.F."/>
            <person name="Huang M.D."/>
            <person name="Li C.Y."/>
            <person name="Huang L."/>
            <person name="Wang Z.W."/>
            <person name="Zhao X."/>
            <person name="Zhong W.Y."/>
            <person name="Peng D.H."/>
            <person name="Ahmad S."/>
            <person name="Lan S."/>
            <person name="Zhang J.S."/>
            <person name="Tsai W.C."/>
            <person name="Van de Peer Y."/>
            <person name="Liu Z.J."/>
        </authorList>
    </citation>
    <scope>NUCLEOTIDE SEQUENCE</scope>
    <source>
        <strain evidence="10">CP</strain>
    </source>
</reference>
<evidence type="ECO:0000256" key="4">
    <source>
        <dbReference type="ARBA" id="ARBA00022801"/>
    </source>
</evidence>
<comment type="caution">
    <text evidence="10">The sequence shown here is derived from an EMBL/GenBank/DDBJ whole genome shotgun (WGS) entry which is preliminary data.</text>
</comment>
<dbReference type="Pfam" id="PF03159">
    <property type="entry name" value="XRN_N"/>
    <property type="match status" value="1"/>
</dbReference>
<evidence type="ECO:0000259" key="8">
    <source>
        <dbReference type="Pfam" id="PF03159"/>
    </source>
</evidence>
<accession>A0AAV9E925</accession>
<dbReference type="GO" id="GO:0000956">
    <property type="term" value="P:nuclear-transcribed mRNA catabolic process"/>
    <property type="evidence" value="ECO:0007669"/>
    <property type="project" value="TreeGrafter"/>
</dbReference>
<dbReference type="Proteomes" id="UP001180020">
    <property type="component" value="Unassembled WGS sequence"/>
</dbReference>
<dbReference type="GO" id="GO:0003723">
    <property type="term" value="F:RNA binding"/>
    <property type="evidence" value="ECO:0007669"/>
    <property type="project" value="TreeGrafter"/>
</dbReference>
<gene>
    <name evidence="10" type="primary">XRN4</name>
    <name evidence="10" type="ORF">QJS10_CPA08g00142</name>
</gene>